<dbReference type="GO" id="GO:0016301">
    <property type="term" value="F:kinase activity"/>
    <property type="evidence" value="ECO:0007669"/>
    <property type="project" value="UniProtKB-KW"/>
</dbReference>
<dbReference type="RefSeq" id="WP_094252832.1">
    <property type="nucleotide sequence ID" value="NZ_JBHLXL010000001.1"/>
</dbReference>
<comment type="similarity">
    <text evidence="2">Belongs to the ROK (NagC/XylR) family.</text>
</comment>
<accession>A0A235F8B2</accession>
<dbReference type="InterPro" id="IPR043129">
    <property type="entry name" value="ATPase_NBD"/>
</dbReference>
<evidence type="ECO:0000256" key="4">
    <source>
        <dbReference type="ARBA" id="ARBA00023125"/>
    </source>
</evidence>
<dbReference type="InterPro" id="IPR000600">
    <property type="entry name" value="ROK"/>
</dbReference>
<keyword evidence="6" id="KW-1185">Reference proteome</keyword>
<keyword evidence="5" id="KW-0808">Transferase</keyword>
<gene>
    <name evidence="5" type="ORF">CGZ90_12455</name>
</gene>
<dbReference type="GO" id="GO:0003677">
    <property type="term" value="F:DNA binding"/>
    <property type="evidence" value="ECO:0007669"/>
    <property type="project" value="UniProtKB-KW"/>
</dbReference>
<dbReference type="OrthoDB" id="9796533at2"/>
<proteinExistence type="inferred from homology"/>
<dbReference type="Gene3D" id="3.30.420.40">
    <property type="match status" value="2"/>
</dbReference>
<dbReference type="PROSITE" id="PS01125">
    <property type="entry name" value="ROK"/>
    <property type="match status" value="1"/>
</dbReference>
<dbReference type="CDD" id="cd00090">
    <property type="entry name" value="HTH_ARSR"/>
    <property type="match status" value="1"/>
</dbReference>
<evidence type="ECO:0000313" key="6">
    <source>
        <dbReference type="Proteomes" id="UP000215059"/>
    </source>
</evidence>
<dbReference type="Proteomes" id="UP000215059">
    <property type="component" value="Unassembled WGS sequence"/>
</dbReference>
<keyword evidence="4" id="KW-0238">DNA-binding</keyword>
<comment type="function">
    <text evidence="1">Transcriptional repressor of xylose-utilizing enzymes.</text>
</comment>
<dbReference type="EMBL" id="NOII01000003">
    <property type="protein sequence ID" value="OYD57482.1"/>
    <property type="molecule type" value="Genomic_DNA"/>
</dbReference>
<dbReference type="InterPro" id="IPR011991">
    <property type="entry name" value="ArsR-like_HTH"/>
</dbReference>
<dbReference type="GO" id="GO:0042732">
    <property type="term" value="P:D-xylose metabolic process"/>
    <property type="evidence" value="ECO:0007669"/>
    <property type="project" value="UniProtKB-KW"/>
</dbReference>
<keyword evidence="3" id="KW-0119">Carbohydrate metabolism</keyword>
<dbReference type="CDD" id="cd24076">
    <property type="entry name" value="ASKHA_ATPase_ROK_BsXylR-like"/>
    <property type="match status" value="1"/>
</dbReference>
<dbReference type="Gene3D" id="1.10.10.10">
    <property type="entry name" value="Winged helix-like DNA-binding domain superfamily/Winged helix DNA-binding domain"/>
    <property type="match status" value="1"/>
</dbReference>
<dbReference type="Pfam" id="PF13412">
    <property type="entry name" value="HTH_24"/>
    <property type="match status" value="1"/>
</dbReference>
<dbReference type="PANTHER" id="PTHR18964:SF149">
    <property type="entry name" value="BIFUNCTIONAL UDP-N-ACETYLGLUCOSAMINE 2-EPIMERASE_N-ACETYLMANNOSAMINE KINASE"/>
    <property type="match status" value="1"/>
</dbReference>
<name>A0A235F8B2_9BACL</name>
<organism evidence="5 6">
    <name type="scientific">Fictibacillus aquaticus</name>
    <dbReference type="NCBI Taxonomy" id="2021314"/>
    <lineage>
        <taxon>Bacteria</taxon>
        <taxon>Bacillati</taxon>
        <taxon>Bacillota</taxon>
        <taxon>Bacilli</taxon>
        <taxon>Bacillales</taxon>
        <taxon>Fictibacillaceae</taxon>
        <taxon>Fictibacillus</taxon>
    </lineage>
</organism>
<evidence type="ECO:0000256" key="2">
    <source>
        <dbReference type="ARBA" id="ARBA00006479"/>
    </source>
</evidence>
<comment type="caution">
    <text evidence="5">The sequence shown here is derived from an EMBL/GenBank/DDBJ whole genome shotgun (WGS) entry which is preliminary data.</text>
</comment>
<dbReference type="Pfam" id="PF00480">
    <property type="entry name" value="ROK"/>
    <property type="match status" value="1"/>
</dbReference>
<dbReference type="PANTHER" id="PTHR18964">
    <property type="entry name" value="ROK (REPRESSOR, ORF, KINASE) FAMILY"/>
    <property type="match status" value="1"/>
</dbReference>
<protein>
    <submittedName>
        <fullName evidence="5">Sugar kinase</fullName>
    </submittedName>
</protein>
<dbReference type="SUPFAM" id="SSF53067">
    <property type="entry name" value="Actin-like ATPase domain"/>
    <property type="match status" value="1"/>
</dbReference>
<sequence>MNTKYMAGSFKLMKSLNRSLILNTIREHGQISRAEIAKLTKLTPPTVGNIVKELLEAEIVIEQSQGVSKGGRKPTMLVINARSFFMIGVDAGPASVHVIMTDLNADIVQMHEVPLKPGITEADFLNLMISGIKEVINSGKASTDQIIGIGVAMHGIVDIENGISLFAPNLQLRDIPIKETLEKEFAMIVKVENDARAMALGETWFGNGKDVDHLVCVNVASGVGAGVVINGKLFHGEHDLAGEIGHMCIDLNGPRCTCGNYGCLQTHVSGPAIADRAARDLSLGKESILRDMAGNLNELTGEMLHEAAQKGDRFSIEQFELTGRYLGIGLINLIHLLNPKRIIIGGGVSLAGDYLLESARQTVKTRALTESAKNTEIVLSKLGKNAAAIGAVSLILVELFSTKANQS</sequence>
<reference evidence="5 6" key="1">
    <citation type="submission" date="2017-07" db="EMBL/GenBank/DDBJ databases">
        <title>Fictibacillus sp. nov. GDSW-R2A3 Genome sequencing and assembly.</title>
        <authorList>
            <person name="Mayilraj S."/>
        </authorList>
    </citation>
    <scope>NUCLEOTIDE SEQUENCE [LARGE SCALE GENOMIC DNA]</scope>
    <source>
        <strain evidence="5 6">GDSW-R2A3</strain>
    </source>
</reference>
<evidence type="ECO:0000256" key="1">
    <source>
        <dbReference type="ARBA" id="ARBA00002486"/>
    </source>
</evidence>
<keyword evidence="5" id="KW-0418">Kinase</keyword>
<dbReference type="InterPro" id="IPR049874">
    <property type="entry name" value="ROK_cs"/>
</dbReference>
<keyword evidence="3" id="KW-0859">Xylose metabolism</keyword>
<dbReference type="InterPro" id="IPR036390">
    <property type="entry name" value="WH_DNA-bd_sf"/>
</dbReference>
<evidence type="ECO:0000313" key="5">
    <source>
        <dbReference type="EMBL" id="OYD57482.1"/>
    </source>
</evidence>
<dbReference type="SUPFAM" id="SSF46785">
    <property type="entry name" value="Winged helix' DNA-binding domain"/>
    <property type="match status" value="1"/>
</dbReference>
<evidence type="ECO:0000256" key="3">
    <source>
        <dbReference type="ARBA" id="ARBA00022629"/>
    </source>
</evidence>
<dbReference type="InterPro" id="IPR036388">
    <property type="entry name" value="WH-like_DNA-bd_sf"/>
</dbReference>
<dbReference type="AlphaFoldDB" id="A0A235F8B2"/>